<dbReference type="EMBL" id="CP017253">
    <property type="protein sequence ID" value="AOR24760.1"/>
    <property type="molecule type" value="Genomic_DNA"/>
</dbReference>
<dbReference type="Pfam" id="PF03473">
    <property type="entry name" value="MOSC"/>
    <property type="match status" value="1"/>
</dbReference>
<sequence>MNLTGKVVAINISSTKGVVKKPIEEGVFIEEFGLENDAHAGKWHRQVSLLAKESIDKMNNLGAKNLTYGNFAENITTEGIVLFELPVGTRLEIGETVQEVTQIGKECHKGCQIKKLVGDCVMPREGIFTRVIKGGRIKPGDKIIVL</sequence>
<organism evidence="2 3">
    <name type="scientific">Clostridium taeniosporum</name>
    <dbReference type="NCBI Taxonomy" id="394958"/>
    <lineage>
        <taxon>Bacteria</taxon>
        <taxon>Bacillati</taxon>
        <taxon>Bacillota</taxon>
        <taxon>Clostridia</taxon>
        <taxon>Eubacteriales</taxon>
        <taxon>Clostridiaceae</taxon>
        <taxon>Clostridium</taxon>
    </lineage>
</organism>
<dbReference type="GO" id="GO:0003824">
    <property type="term" value="F:catalytic activity"/>
    <property type="evidence" value="ECO:0007669"/>
    <property type="project" value="InterPro"/>
</dbReference>
<protein>
    <submittedName>
        <fullName evidence="2">MOSC domain-containing protein</fullName>
    </submittedName>
</protein>
<evidence type="ECO:0000259" key="1">
    <source>
        <dbReference type="PROSITE" id="PS51340"/>
    </source>
</evidence>
<gene>
    <name evidence="2" type="ORF">BGI42_13915</name>
</gene>
<dbReference type="InterPro" id="IPR005302">
    <property type="entry name" value="MoCF_Sase_C"/>
</dbReference>
<dbReference type="SUPFAM" id="SSF50800">
    <property type="entry name" value="PK beta-barrel domain-like"/>
    <property type="match status" value="1"/>
</dbReference>
<dbReference type="PANTHER" id="PTHR36930">
    <property type="entry name" value="METAL-SULFUR CLUSTER BIOSYNTHESIS PROTEINS YUAD-RELATED"/>
    <property type="match status" value="1"/>
</dbReference>
<dbReference type="OrthoDB" id="9789048at2"/>
<keyword evidence="3" id="KW-1185">Reference proteome</keyword>
<dbReference type="GO" id="GO:0030151">
    <property type="term" value="F:molybdenum ion binding"/>
    <property type="evidence" value="ECO:0007669"/>
    <property type="project" value="InterPro"/>
</dbReference>
<dbReference type="KEGG" id="ctae:BGI42_13915"/>
<dbReference type="PANTHER" id="PTHR36930:SF1">
    <property type="entry name" value="MOSC DOMAIN-CONTAINING PROTEIN"/>
    <property type="match status" value="1"/>
</dbReference>
<dbReference type="AlphaFoldDB" id="A0A1D7XNJ0"/>
<accession>A0A1D7XNJ0</accession>
<feature type="domain" description="MOSC" evidence="1">
    <location>
        <begin position="21"/>
        <end position="146"/>
    </location>
</feature>
<name>A0A1D7XNJ0_9CLOT</name>
<dbReference type="PROSITE" id="PS51340">
    <property type="entry name" value="MOSC"/>
    <property type="match status" value="1"/>
</dbReference>
<evidence type="ECO:0000313" key="2">
    <source>
        <dbReference type="EMBL" id="AOR24760.1"/>
    </source>
</evidence>
<dbReference type="STRING" id="394958.BGI42_13915"/>
<dbReference type="InterPro" id="IPR052716">
    <property type="entry name" value="MOSC_domain"/>
</dbReference>
<reference evidence="3" key="1">
    <citation type="submission" date="2016-09" db="EMBL/GenBank/DDBJ databases">
        <title>Genomics of Clostridium taeniosporum, an organism which forms endospores with ribbon-like appendages.</title>
        <authorList>
            <person name="Walker J.R."/>
        </authorList>
    </citation>
    <scope>NUCLEOTIDE SEQUENCE [LARGE SCALE GENOMIC DNA]</scope>
    <source>
        <strain evidence="3">1/k</strain>
    </source>
</reference>
<evidence type="ECO:0000313" key="3">
    <source>
        <dbReference type="Proteomes" id="UP000094652"/>
    </source>
</evidence>
<proteinExistence type="predicted"/>
<dbReference type="GO" id="GO:0030170">
    <property type="term" value="F:pyridoxal phosphate binding"/>
    <property type="evidence" value="ECO:0007669"/>
    <property type="project" value="InterPro"/>
</dbReference>
<dbReference type="RefSeq" id="WP_069680883.1">
    <property type="nucleotide sequence ID" value="NZ_CP017253.2"/>
</dbReference>
<dbReference type="Proteomes" id="UP000094652">
    <property type="component" value="Chromosome"/>
</dbReference>
<dbReference type="Gene3D" id="2.40.33.20">
    <property type="entry name" value="PK beta-barrel domain-like"/>
    <property type="match status" value="1"/>
</dbReference>
<dbReference type="InterPro" id="IPR011037">
    <property type="entry name" value="Pyrv_Knase-like_insert_dom_sf"/>
</dbReference>